<accession>A0A2N0B512</accession>
<accession>A0A2N0BMT6</accession>
<dbReference type="Gene3D" id="3.40.50.1110">
    <property type="entry name" value="SGNH hydrolase"/>
    <property type="match status" value="1"/>
</dbReference>
<reference evidence="1" key="1">
    <citation type="submission" date="2017-07" db="EMBL/GenBank/DDBJ databases">
        <title>Leptospira spp. isolated from tropical soils.</title>
        <authorList>
            <person name="Thibeaux R."/>
            <person name="Iraola G."/>
            <person name="Ferres I."/>
            <person name="Bierque E."/>
            <person name="Girault D."/>
            <person name="Soupe-Gilbert M.-E."/>
            <person name="Picardeau M."/>
            <person name="Goarant C."/>
        </authorList>
    </citation>
    <scope>NUCLEOTIDE SEQUENCE [LARGE SCALE GENOMIC DNA]</scope>
    <source>
        <strain evidence="1">ATI7-C-A5</strain>
    </source>
</reference>
<protein>
    <recommendedName>
        <fullName evidence="2">SGNH/GDSL hydrolase family protein</fullName>
    </recommendedName>
</protein>
<name>A0A2N0B512_9LEPT</name>
<dbReference type="SUPFAM" id="SSF52266">
    <property type="entry name" value="SGNH hydrolase"/>
    <property type="match status" value="1"/>
</dbReference>
<gene>
    <name evidence="1" type="ORF">CH379_17545</name>
</gene>
<dbReference type="GO" id="GO:0016788">
    <property type="term" value="F:hydrolase activity, acting on ester bonds"/>
    <property type="evidence" value="ECO:0007669"/>
    <property type="project" value="UniProtKB-ARBA"/>
</dbReference>
<dbReference type="AlphaFoldDB" id="A0A2N0B512"/>
<proteinExistence type="predicted"/>
<comment type="caution">
    <text evidence="1">The sequence shown here is derived from an EMBL/GenBank/DDBJ whole genome shotgun (WGS) entry which is preliminary data.</text>
</comment>
<dbReference type="EMBL" id="NPEF01000240">
    <property type="protein sequence ID" value="PJZ91635.1"/>
    <property type="molecule type" value="Genomic_DNA"/>
</dbReference>
<evidence type="ECO:0000313" key="1">
    <source>
        <dbReference type="EMBL" id="PJZ91635.1"/>
    </source>
</evidence>
<dbReference type="InterPro" id="IPR036514">
    <property type="entry name" value="SGNH_hydro_sf"/>
</dbReference>
<organism evidence="1">
    <name type="scientific">Leptospira ellisii</name>
    <dbReference type="NCBI Taxonomy" id="2023197"/>
    <lineage>
        <taxon>Bacteria</taxon>
        <taxon>Pseudomonadati</taxon>
        <taxon>Spirochaetota</taxon>
        <taxon>Spirochaetia</taxon>
        <taxon>Leptospirales</taxon>
        <taxon>Leptospiraceae</taxon>
        <taxon>Leptospira</taxon>
    </lineage>
</organism>
<evidence type="ECO:0008006" key="2">
    <source>
        <dbReference type="Google" id="ProtNLM"/>
    </source>
</evidence>
<sequence length="228" mass="26350">MTSIKMKILVLTDSDANPRPFPVEDRSDLEDTFPYLLRTRFPTSTFYQLSYGNVTTEELVGQAIGYLSHWKPDYIIVLSGFSDCRTEAFSIRETVLINLIKTFRSLKWLYRKITDPRFVAETIAKRRKYRVLPEEFEATLKKFKSVFHSGKFIWLEIFCGDAYEEKRPGTLKRVEEYNSILKRVFGDSVLPVQDHLRAGSGIARDHEHLNVQGHRLLADLIGGRIEGA</sequence>